<reference evidence="2" key="2">
    <citation type="submission" date="2015-01" db="EMBL/GenBank/DDBJ databases">
        <authorList>
            <person name="Xiang T."/>
            <person name="Song Y."/>
            <person name="Huang L."/>
            <person name="Wang B."/>
            <person name="Wu P."/>
        </authorList>
    </citation>
    <scope>NUCLEOTIDE SEQUENCE</scope>
    <source>
        <strain evidence="2">RW10S1</strain>
    </source>
</reference>
<proteinExistence type="predicted"/>
<feature type="signal peptide" evidence="1">
    <location>
        <begin position="1"/>
        <end position="26"/>
    </location>
</feature>
<dbReference type="AlphaFoldDB" id="A0A0N9MHX1"/>
<reference evidence="2" key="1">
    <citation type="journal article" date="2015" name="Genome Biol. Evol.">
        <title>Different Ancestries of R Tailocins in Rhizospheric Pseudomonas Isolates.</title>
        <authorList>
            <person name="Ghequire M.G."/>
            <person name="Dillen Y."/>
            <person name="Lambrichts I."/>
            <person name="Proost P."/>
            <person name="Wattiez R."/>
            <person name="De Mot R."/>
        </authorList>
    </citation>
    <scope>NUCLEOTIDE SEQUENCE</scope>
    <source>
        <strain evidence="2">RW10S1</strain>
    </source>
</reference>
<sequence>MHNMLRLACVTALLLPICGCRSSSSATPSAAQCPPPPAPAGWIMQPYAPDLSRRMLDELSPSPTTATED</sequence>
<organism evidence="2">
    <name type="scientific">Pseudomonas putida</name>
    <name type="common">Arthrobacter siderocapsulatus</name>
    <dbReference type="NCBI Taxonomy" id="303"/>
    <lineage>
        <taxon>Bacteria</taxon>
        <taxon>Pseudomonadati</taxon>
        <taxon>Pseudomonadota</taxon>
        <taxon>Gammaproteobacteria</taxon>
        <taxon>Pseudomonadales</taxon>
        <taxon>Pseudomonadaceae</taxon>
        <taxon>Pseudomonas</taxon>
    </lineage>
</organism>
<evidence type="ECO:0000256" key="1">
    <source>
        <dbReference type="SAM" id="SignalP"/>
    </source>
</evidence>
<keyword evidence="1" id="KW-0732">Signal</keyword>
<evidence type="ECO:0000313" key="2">
    <source>
        <dbReference type="EMBL" id="ALG76561.1"/>
    </source>
</evidence>
<accession>A0A0N9MHX1</accession>
<feature type="chain" id="PRO_5006037701" description="Lipoprotein" evidence="1">
    <location>
        <begin position="27"/>
        <end position="69"/>
    </location>
</feature>
<protein>
    <recommendedName>
        <fullName evidence="3">Lipoprotein</fullName>
    </recommendedName>
</protein>
<evidence type="ECO:0008006" key="3">
    <source>
        <dbReference type="Google" id="ProtNLM"/>
    </source>
</evidence>
<dbReference type="EMBL" id="KP698092">
    <property type="protein sequence ID" value="ALG76561.1"/>
    <property type="molecule type" value="Genomic_DNA"/>
</dbReference>
<name>A0A0N9MHX1_PSEPU</name>